<feature type="region of interest" description="Disordered" evidence="1">
    <location>
        <begin position="227"/>
        <end position="286"/>
    </location>
</feature>
<protein>
    <recommendedName>
        <fullName evidence="2">PWWP domain-containing protein</fullName>
    </recommendedName>
</protein>
<proteinExistence type="predicted"/>
<dbReference type="SMART" id="SM00293">
    <property type="entry name" value="PWWP"/>
    <property type="match status" value="1"/>
</dbReference>
<feature type="region of interest" description="Disordered" evidence="1">
    <location>
        <begin position="1"/>
        <end position="66"/>
    </location>
</feature>
<evidence type="ECO:0000256" key="1">
    <source>
        <dbReference type="SAM" id="MobiDB-lite"/>
    </source>
</evidence>
<feature type="compositionally biased region" description="Basic and acidic residues" evidence="1">
    <location>
        <begin position="274"/>
        <end position="286"/>
    </location>
</feature>
<feature type="compositionally biased region" description="Acidic residues" evidence="1">
    <location>
        <begin position="233"/>
        <end position="242"/>
    </location>
</feature>
<dbReference type="PROSITE" id="PS50812">
    <property type="entry name" value="PWWP"/>
    <property type="match status" value="1"/>
</dbReference>
<dbReference type="InterPro" id="IPR000313">
    <property type="entry name" value="PWWP_dom"/>
</dbReference>
<sequence>MEEKGADAEVIIVEAAPQAPPREAPQSEEPPTKKPKFKNPKLLKTNTEGLTAGGRLPGTPRTPRIAREVSPSNALLNLSARQLAKKEQEAVKEEERRKRAENEEAVKAQRKAARQAALEHKEEETRSAEELANQVVWAKLSTYPWWPAQIVDPSSVHARFTEGRKSDNEVLARFFGTYDYGWVDRRTNVSDLDHKFKDRQKLTKKKQFLKALEEAEECRKTGALPEAWTAPFEEPEAEEEMHIEEPPEANGHVEEASPPEAMAAKERKRKGKAHAVEDKPKAERRARQLRVMRHLGLVPPEGSPFTHESGLAAAVR</sequence>
<feature type="region of interest" description="Disordered" evidence="1">
    <location>
        <begin position="85"/>
        <end position="129"/>
    </location>
</feature>
<dbReference type="EMBL" id="DF237448">
    <property type="protein sequence ID" value="GAQ89217.1"/>
    <property type="molecule type" value="Genomic_DNA"/>
</dbReference>
<feature type="region of interest" description="Disordered" evidence="1">
    <location>
        <begin position="297"/>
        <end position="316"/>
    </location>
</feature>
<dbReference type="Gene3D" id="2.30.30.140">
    <property type="match status" value="1"/>
</dbReference>
<feature type="compositionally biased region" description="Basic and acidic residues" evidence="1">
    <location>
        <begin position="85"/>
        <end position="107"/>
    </location>
</feature>
<keyword evidence="4" id="KW-1185">Reference proteome</keyword>
<dbReference type="AlphaFoldDB" id="A0A1Y1IKL4"/>
<reference evidence="3 4" key="1">
    <citation type="journal article" date="2014" name="Nat. Commun.">
        <title>Klebsormidium flaccidum genome reveals primary factors for plant terrestrial adaptation.</title>
        <authorList>
            <person name="Hori K."/>
            <person name="Maruyama F."/>
            <person name="Fujisawa T."/>
            <person name="Togashi T."/>
            <person name="Yamamoto N."/>
            <person name="Seo M."/>
            <person name="Sato S."/>
            <person name="Yamada T."/>
            <person name="Mori H."/>
            <person name="Tajima N."/>
            <person name="Moriyama T."/>
            <person name="Ikeuchi M."/>
            <person name="Watanabe M."/>
            <person name="Wada H."/>
            <person name="Kobayashi K."/>
            <person name="Saito M."/>
            <person name="Masuda T."/>
            <person name="Sasaki-Sekimoto Y."/>
            <person name="Mashiguchi K."/>
            <person name="Awai K."/>
            <person name="Shimojima M."/>
            <person name="Masuda S."/>
            <person name="Iwai M."/>
            <person name="Nobusawa T."/>
            <person name="Narise T."/>
            <person name="Kondo S."/>
            <person name="Saito H."/>
            <person name="Sato R."/>
            <person name="Murakawa M."/>
            <person name="Ihara Y."/>
            <person name="Oshima-Yamada Y."/>
            <person name="Ohtaka K."/>
            <person name="Satoh M."/>
            <person name="Sonobe K."/>
            <person name="Ishii M."/>
            <person name="Ohtani R."/>
            <person name="Kanamori-Sato M."/>
            <person name="Honoki R."/>
            <person name="Miyazaki D."/>
            <person name="Mochizuki H."/>
            <person name="Umetsu J."/>
            <person name="Higashi K."/>
            <person name="Shibata D."/>
            <person name="Kamiya Y."/>
            <person name="Sato N."/>
            <person name="Nakamura Y."/>
            <person name="Tabata S."/>
            <person name="Ida S."/>
            <person name="Kurokawa K."/>
            <person name="Ohta H."/>
        </authorList>
    </citation>
    <scope>NUCLEOTIDE SEQUENCE [LARGE SCALE GENOMIC DNA]</scope>
    <source>
        <strain evidence="3 4">NIES-2285</strain>
    </source>
</reference>
<evidence type="ECO:0000313" key="4">
    <source>
        <dbReference type="Proteomes" id="UP000054558"/>
    </source>
</evidence>
<accession>A0A1Y1IKL4</accession>
<dbReference type="InterPro" id="IPR052657">
    <property type="entry name" value="PDP_family_Arabidopsis"/>
</dbReference>
<dbReference type="Pfam" id="PF00855">
    <property type="entry name" value="PWWP"/>
    <property type="match status" value="1"/>
</dbReference>
<feature type="compositionally biased region" description="Basic and acidic residues" evidence="1">
    <location>
        <begin position="117"/>
        <end position="129"/>
    </location>
</feature>
<organism evidence="3 4">
    <name type="scientific">Klebsormidium nitens</name>
    <name type="common">Green alga</name>
    <name type="synonym">Ulothrix nitens</name>
    <dbReference type="NCBI Taxonomy" id="105231"/>
    <lineage>
        <taxon>Eukaryota</taxon>
        <taxon>Viridiplantae</taxon>
        <taxon>Streptophyta</taxon>
        <taxon>Klebsormidiophyceae</taxon>
        <taxon>Klebsormidiales</taxon>
        <taxon>Klebsormidiaceae</taxon>
        <taxon>Klebsormidium</taxon>
    </lineage>
</organism>
<evidence type="ECO:0000313" key="3">
    <source>
        <dbReference type="EMBL" id="GAQ89217.1"/>
    </source>
</evidence>
<dbReference type="SUPFAM" id="SSF63748">
    <property type="entry name" value="Tudor/PWWP/MBT"/>
    <property type="match status" value="1"/>
</dbReference>
<evidence type="ECO:0000259" key="2">
    <source>
        <dbReference type="PROSITE" id="PS50812"/>
    </source>
</evidence>
<name>A0A1Y1IKL4_KLENI</name>
<dbReference type="PANTHER" id="PTHR10688:SF14">
    <property type="entry name" value="PWWP DOMAIN-CONTAINING PROTEIN"/>
    <property type="match status" value="1"/>
</dbReference>
<feature type="domain" description="PWWP" evidence="2">
    <location>
        <begin position="132"/>
        <end position="183"/>
    </location>
</feature>
<dbReference type="OrthoDB" id="5964980at2759"/>
<dbReference type="PANTHER" id="PTHR10688">
    <property type="entry name" value="PWWP DOMAIN-CONTAINING PROTEIN"/>
    <property type="match status" value="1"/>
</dbReference>
<dbReference type="OMA" id="RLYGTYT"/>
<dbReference type="Proteomes" id="UP000054558">
    <property type="component" value="Unassembled WGS sequence"/>
</dbReference>
<gene>
    <name evidence="3" type="ORF">KFL_004990020</name>
</gene>
<dbReference type="STRING" id="105231.A0A1Y1IKL4"/>